<evidence type="ECO:0000313" key="2">
    <source>
        <dbReference type="EMBL" id="ONK56451.1"/>
    </source>
</evidence>
<dbReference type="EMBL" id="CM007390">
    <property type="protein sequence ID" value="ONK56451.1"/>
    <property type="molecule type" value="Genomic_DNA"/>
</dbReference>
<feature type="region of interest" description="Disordered" evidence="1">
    <location>
        <begin position="66"/>
        <end position="96"/>
    </location>
</feature>
<gene>
    <name evidence="2" type="ORF">A4U43_C10F8850</name>
</gene>
<evidence type="ECO:0000313" key="3">
    <source>
        <dbReference type="Proteomes" id="UP000243459"/>
    </source>
</evidence>
<dbReference type="AlphaFoldDB" id="A0A5P1E1I6"/>
<organism evidence="2 3">
    <name type="scientific">Asparagus officinalis</name>
    <name type="common">Garden asparagus</name>
    <dbReference type="NCBI Taxonomy" id="4686"/>
    <lineage>
        <taxon>Eukaryota</taxon>
        <taxon>Viridiplantae</taxon>
        <taxon>Streptophyta</taxon>
        <taxon>Embryophyta</taxon>
        <taxon>Tracheophyta</taxon>
        <taxon>Spermatophyta</taxon>
        <taxon>Magnoliopsida</taxon>
        <taxon>Liliopsida</taxon>
        <taxon>Asparagales</taxon>
        <taxon>Asparagaceae</taxon>
        <taxon>Asparagoideae</taxon>
        <taxon>Asparagus</taxon>
    </lineage>
</organism>
<dbReference type="Gramene" id="ONK56451">
    <property type="protein sequence ID" value="ONK56451"/>
    <property type="gene ID" value="A4U43_C10F8850"/>
</dbReference>
<dbReference type="Proteomes" id="UP000243459">
    <property type="component" value="Chromosome 10"/>
</dbReference>
<reference evidence="3" key="1">
    <citation type="journal article" date="2017" name="Nat. Commun.">
        <title>The asparagus genome sheds light on the origin and evolution of a young Y chromosome.</title>
        <authorList>
            <person name="Harkess A."/>
            <person name="Zhou J."/>
            <person name="Xu C."/>
            <person name="Bowers J.E."/>
            <person name="Van der Hulst R."/>
            <person name="Ayyampalayam S."/>
            <person name="Mercati F."/>
            <person name="Riccardi P."/>
            <person name="McKain M.R."/>
            <person name="Kakrana A."/>
            <person name="Tang H."/>
            <person name="Ray J."/>
            <person name="Groenendijk J."/>
            <person name="Arikit S."/>
            <person name="Mathioni S.M."/>
            <person name="Nakano M."/>
            <person name="Shan H."/>
            <person name="Telgmann-Rauber A."/>
            <person name="Kanno A."/>
            <person name="Yue Z."/>
            <person name="Chen H."/>
            <person name="Li W."/>
            <person name="Chen Y."/>
            <person name="Xu X."/>
            <person name="Zhang Y."/>
            <person name="Luo S."/>
            <person name="Chen H."/>
            <person name="Gao J."/>
            <person name="Mao Z."/>
            <person name="Pires J.C."/>
            <person name="Luo M."/>
            <person name="Kudrna D."/>
            <person name="Wing R.A."/>
            <person name="Meyers B.C."/>
            <person name="Yi K."/>
            <person name="Kong H."/>
            <person name="Lavrijsen P."/>
            <person name="Sunseri F."/>
            <person name="Falavigna A."/>
            <person name="Ye Y."/>
            <person name="Leebens-Mack J.H."/>
            <person name="Chen G."/>
        </authorList>
    </citation>
    <scope>NUCLEOTIDE SEQUENCE [LARGE SCALE GENOMIC DNA]</scope>
    <source>
        <strain evidence="3">cv. DH0086</strain>
    </source>
</reference>
<sequence>MQDLFVLGDDVAKLAPGSTSGDPDLEVPLPKIPNELRIDIDRFEHSSRISVCIDVLKMLEVDSSLGMMEKDEEAGSRSDDDMAERSNEEVDSTSQSPVDKKFIGICFSVVDPSNIVSSSKGLKPCSMNSEEEVHINFLATERMI</sequence>
<keyword evidence="3" id="KW-1185">Reference proteome</keyword>
<feature type="compositionally biased region" description="Basic and acidic residues" evidence="1">
    <location>
        <begin position="73"/>
        <end position="88"/>
    </location>
</feature>
<name>A0A5P1E1I6_ASPOF</name>
<protein>
    <submittedName>
        <fullName evidence="2">Uncharacterized protein</fullName>
    </submittedName>
</protein>
<proteinExistence type="predicted"/>
<evidence type="ECO:0000256" key="1">
    <source>
        <dbReference type="SAM" id="MobiDB-lite"/>
    </source>
</evidence>
<accession>A0A5P1E1I6</accession>